<sequence>MLIQLETLTSFLRIGIVALQVYRVRQSRSIYGFSFDYVFFSLIQFICTLFVNFGYQLQYVQKQYARRFPVHPQVPLSHLEAFFSLLSLLLVTMLIYQCIKYRMSRHMFQYVSIYSKLFALVVFSISIWIGLNVNTRDDSKPGTYGFFFIDIFDFIWYASQLASAVKWVPQITTNFLGMNFCELNKDAILLEAISSFILIMIRYFTDVTMFFLSPIVSDCFLHFQLTVNISDH</sequence>
<dbReference type="EMBL" id="KV453935">
    <property type="protein sequence ID" value="ODV72300.1"/>
    <property type="molecule type" value="Genomic_DNA"/>
</dbReference>
<dbReference type="GO" id="GO:0015184">
    <property type="term" value="F:L-cystine transmembrane transporter activity"/>
    <property type="evidence" value="ECO:0007669"/>
    <property type="project" value="TreeGrafter"/>
</dbReference>
<dbReference type="RefSeq" id="XP_020069339.1">
    <property type="nucleotide sequence ID" value="XM_020217489.1"/>
</dbReference>
<evidence type="ECO:0000256" key="1">
    <source>
        <dbReference type="SAM" id="Phobius"/>
    </source>
</evidence>
<gene>
    <name evidence="2" type="ORF">CYBJADRAFT_19366</name>
</gene>
<feature type="transmembrane region" description="Helical" evidence="1">
    <location>
        <begin position="108"/>
        <end position="131"/>
    </location>
</feature>
<feature type="transmembrane region" description="Helical" evidence="1">
    <location>
        <begin position="30"/>
        <end position="55"/>
    </location>
</feature>
<dbReference type="GO" id="GO:0005774">
    <property type="term" value="C:vacuolar membrane"/>
    <property type="evidence" value="ECO:0007669"/>
    <property type="project" value="TreeGrafter"/>
</dbReference>
<dbReference type="GeneID" id="30991885"/>
<evidence type="ECO:0000313" key="2">
    <source>
        <dbReference type="EMBL" id="ODV72300.1"/>
    </source>
</evidence>
<dbReference type="InterPro" id="IPR005282">
    <property type="entry name" value="LC_transporter"/>
</dbReference>
<evidence type="ECO:0000313" key="3">
    <source>
        <dbReference type="Proteomes" id="UP000094389"/>
    </source>
</evidence>
<dbReference type="OrthoDB" id="75720at2759"/>
<name>A0A1E4RYJ6_CYBJN</name>
<dbReference type="Proteomes" id="UP000094389">
    <property type="component" value="Unassembled WGS sequence"/>
</dbReference>
<dbReference type="PANTHER" id="PTHR13131:SF5">
    <property type="entry name" value="CYSTINOSIN"/>
    <property type="match status" value="1"/>
</dbReference>
<feature type="transmembrane region" description="Helical" evidence="1">
    <location>
        <begin position="143"/>
        <end position="165"/>
    </location>
</feature>
<keyword evidence="1" id="KW-1133">Transmembrane helix</keyword>
<proteinExistence type="predicted"/>
<dbReference type="AlphaFoldDB" id="A0A1E4RYJ6"/>
<keyword evidence="3" id="KW-1185">Reference proteome</keyword>
<reference evidence="2 3" key="1">
    <citation type="journal article" date="2016" name="Proc. Natl. Acad. Sci. U.S.A.">
        <title>Comparative genomics of biotechnologically important yeasts.</title>
        <authorList>
            <person name="Riley R."/>
            <person name="Haridas S."/>
            <person name="Wolfe K.H."/>
            <person name="Lopes M.R."/>
            <person name="Hittinger C.T."/>
            <person name="Goeker M."/>
            <person name="Salamov A.A."/>
            <person name="Wisecaver J.H."/>
            <person name="Long T.M."/>
            <person name="Calvey C.H."/>
            <person name="Aerts A.L."/>
            <person name="Barry K.W."/>
            <person name="Choi C."/>
            <person name="Clum A."/>
            <person name="Coughlan A.Y."/>
            <person name="Deshpande S."/>
            <person name="Douglass A.P."/>
            <person name="Hanson S.J."/>
            <person name="Klenk H.-P."/>
            <person name="LaButti K.M."/>
            <person name="Lapidus A."/>
            <person name="Lindquist E.A."/>
            <person name="Lipzen A.M."/>
            <person name="Meier-Kolthoff J.P."/>
            <person name="Ohm R.A."/>
            <person name="Otillar R.P."/>
            <person name="Pangilinan J.L."/>
            <person name="Peng Y."/>
            <person name="Rokas A."/>
            <person name="Rosa C.A."/>
            <person name="Scheuner C."/>
            <person name="Sibirny A.A."/>
            <person name="Slot J.C."/>
            <person name="Stielow J.B."/>
            <person name="Sun H."/>
            <person name="Kurtzman C.P."/>
            <person name="Blackwell M."/>
            <person name="Grigoriev I.V."/>
            <person name="Jeffries T.W."/>
        </authorList>
    </citation>
    <scope>NUCLEOTIDE SEQUENCE [LARGE SCALE GENOMIC DNA]</scope>
    <source>
        <strain evidence="3">ATCC 18201 / CBS 1600 / BCRC 20928 / JCM 3617 / NBRC 0987 / NRRL Y-1542</strain>
    </source>
</reference>
<feature type="transmembrane region" description="Helical" evidence="1">
    <location>
        <begin position="75"/>
        <end position="96"/>
    </location>
</feature>
<dbReference type="PANTHER" id="PTHR13131">
    <property type="entry name" value="CYSTINOSIN"/>
    <property type="match status" value="1"/>
</dbReference>
<feature type="transmembrane region" description="Helical" evidence="1">
    <location>
        <begin position="186"/>
        <end position="204"/>
    </location>
</feature>
<protein>
    <submittedName>
        <fullName evidence="2">Uncharacterized protein</fullName>
    </submittedName>
</protein>
<keyword evidence="1" id="KW-0472">Membrane</keyword>
<accession>A0A1E4RYJ6</accession>
<organism evidence="2 3">
    <name type="scientific">Cyberlindnera jadinii (strain ATCC 18201 / CBS 1600 / BCRC 20928 / JCM 3617 / NBRC 0987 / NRRL Y-1542)</name>
    <name type="common">Torula yeast</name>
    <name type="synonym">Candida utilis</name>
    <dbReference type="NCBI Taxonomy" id="983966"/>
    <lineage>
        <taxon>Eukaryota</taxon>
        <taxon>Fungi</taxon>
        <taxon>Dikarya</taxon>
        <taxon>Ascomycota</taxon>
        <taxon>Saccharomycotina</taxon>
        <taxon>Saccharomycetes</taxon>
        <taxon>Phaffomycetales</taxon>
        <taxon>Phaffomycetaceae</taxon>
        <taxon>Cyberlindnera</taxon>
    </lineage>
</organism>
<keyword evidence="1" id="KW-0812">Transmembrane</keyword>